<dbReference type="InterPro" id="IPR002364">
    <property type="entry name" value="Quin_OxRdtase/zeta-crystal_CS"/>
</dbReference>
<dbReference type="Proteomes" id="UP000027986">
    <property type="component" value="Chromosome"/>
</dbReference>
<protein>
    <submittedName>
        <fullName evidence="2">Alcohol dehydrogenase</fullName>
    </submittedName>
</protein>
<dbReference type="PANTHER" id="PTHR44013:SF1">
    <property type="entry name" value="ZINC-TYPE ALCOHOL DEHYDROGENASE-LIKE PROTEIN C16A3.02C"/>
    <property type="match status" value="1"/>
</dbReference>
<evidence type="ECO:0000313" key="2">
    <source>
        <dbReference type="EMBL" id="AIF39823.1"/>
    </source>
</evidence>
<dbReference type="eggNOG" id="COG0604">
    <property type="taxonomic scope" value="Bacteria"/>
</dbReference>
<dbReference type="HOGENOM" id="CLU_026673_3_3_11"/>
<keyword evidence="3" id="KW-1185">Reference proteome</keyword>
<feature type="domain" description="Enoyl reductase (ER)" evidence="1">
    <location>
        <begin position="10"/>
        <end position="304"/>
    </location>
</feature>
<dbReference type="GO" id="GO:0008270">
    <property type="term" value="F:zinc ion binding"/>
    <property type="evidence" value="ECO:0007669"/>
    <property type="project" value="InterPro"/>
</dbReference>
<dbReference type="Pfam" id="PF13602">
    <property type="entry name" value="ADH_zinc_N_2"/>
    <property type="match status" value="1"/>
</dbReference>
<dbReference type="OrthoDB" id="3175656at2"/>
<evidence type="ECO:0000259" key="1">
    <source>
        <dbReference type="SMART" id="SM00829"/>
    </source>
</evidence>
<organism evidence="2 3">
    <name type="scientific">Dermacoccus nishinomiyaensis</name>
    <dbReference type="NCBI Taxonomy" id="1274"/>
    <lineage>
        <taxon>Bacteria</taxon>
        <taxon>Bacillati</taxon>
        <taxon>Actinomycetota</taxon>
        <taxon>Actinomycetes</taxon>
        <taxon>Micrococcales</taxon>
        <taxon>Dermacoccaceae</taxon>
        <taxon>Dermacoccus</taxon>
    </lineage>
</organism>
<dbReference type="Gene3D" id="3.90.180.10">
    <property type="entry name" value="Medium-chain alcohol dehydrogenases, catalytic domain"/>
    <property type="match status" value="1"/>
</dbReference>
<dbReference type="SMART" id="SM00829">
    <property type="entry name" value="PKS_ER"/>
    <property type="match status" value="1"/>
</dbReference>
<evidence type="ECO:0000313" key="3">
    <source>
        <dbReference type="Proteomes" id="UP000027986"/>
    </source>
</evidence>
<dbReference type="InterPro" id="IPR036291">
    <property type="entry name" value="NAD(P)-bd_dom_sf"/>
</dbReference>
<dbReference type="InterPro" id="IPR013154">
    <property type="entry name" value="ADH-like_N"/>
</dbReference>
<dbReference type="InterPro" id="IPR020843">
    <property type="entry name" value="ER"/>
</dbReference>
<dbReference type="GO" id="GO:0016491">
    <property type="term" value="F:oxidoreductase activity"/>
    <property type="evidence" value="ECO:0007669"/>
    <property type="project" value="InterPro"/>
</dbReference>
<dbReference type="AlphaFoldDB" id="A0A075JIU0"/>
<dbReference type="Gene3D" id="3.40.50.720">
    <property type="entry name" value="NAD(P)-binding Rossmann-like Domain"/>
    <property type="match status" value="1"/>
</dbReference>
<dbReference type="SUPFAM" id="SSF51735">
    <property type="entry name" value="NAD(P)-binding Rossmann-fold domains"/>
    <property type="match status" value="1"/>
</dbReference>
<reference evidence="2 3" key="1">
    <citation type="submission" date="2014-07" db="EMBL/GenBank/DDBJ databases">
        <title>Genome Sequencing of Dermacoccus nishinomiyaensis.</title>
        <authorList>
            <person name="Hong K.W."/>
            <person name="Chan K.G."/>
        </authorList>
    </citation>
    <scope>NUCLEOTIDE SEQUENCE [LARGE SCALE GENOMIC DNA]</scope>
    <source>
        <strain evidence="2 3">M25</strain>
    </source>
</reference>
<dbReference type="SUPFAM" id="SSF50129">
    <property type="entry name" value="GroES-like"/>
    <property type="match status" value="1"/>
</dbReference>
<proteinExistence type="predicted"/>
<name>A0A075JIU0_9MICO</name>
<dbReference type="InterPro" id="IPR052733">
    <property type="entry name" value="Chloroplast_QOR"/>
</dbReference>
<dbReference type="Pfam" id="PF08240">
    <property type="entry name" value="ADH_N"/>
    <property type="match status" value="1"/>
</dbReference>
<dbReference type="CDD" id="cd05289">
    <property type="entry name" value="MDR_like_2"/>
    <property type="match status" value="1"/>
</dbReference>
<dbReference type="PANTHER" id="PTHR44013">
    <property type="entry name" value="ZINC-TYPE ALCOHOL DEHYDROGENASE-LIKE PROTEIN C16A3.02C"/>
    <property type="match status" value="1"/>
</dbReference>
<dbReference type="GeneID" id="41839856"/>
<accession>A0A075JIU0</accession>
<dbReference type="KEGG" id="dni:HX89_01130"/>
<dbReference type="EMBL" id="CP008889">
    <property type="protein sequence ID" value="AIF39823.1"/>
    <property type="molecule type" value="Genomic_DNA"/>
</dbReference>
<dbReference type="RefSeq" id="WP_038566412.1">
    <property type="nucleotide sequence ID" value="NZ_CP008889.1"/>
</dbReference>
<dbReference type="InterPro" id="IPR011032">
    <property type="entry name" value="GroES-like_sf"/>
</dbReference>
<gene>
    <name evidence="2" type="ORF">HX89_01130</name>
</gene>
<dbReference type="PROSITE" id="PS01162">
    <property type="entry name" value="QOR_ZETA_CRYSTAL"/>
    <property type="match status" value="1"/>
</dbReference>
<sequence length="306" mass="32430">MKAMTYSRYGDDSVLELRDLDTPRFGPGEVLVRVKAASVNPVDWKIVSGGLDSLMMTVFPAVPGWDVAGVVEAVGLDVPEFRVGDEIMAYARKDVVAGGTFAELVTVPVRTATRKPASMTFEEAASLPLAGLTAYQTLTRLNLNANDTLLVHGAAGGVGSYAVQIAKHIGARVIGTASERNHEYVRGLGADDVVEYGDGLVERVRAIAPDGVTVSADYVGDVEEQTMQLLTPAGRHVSVADPSVALNGGLYAWVRPSAEDLAKLAQLVDDGALRVDIAATYPLERLADAFAQSREGHTRGKIVVTP</sequence>